<dbReference type="EnsemblPlants" id="AVESA.00010b.r2.7CG0711730.1">
    <property type="protein sequence ID" value="AVESA.00010b.r2.7CG0711730.1.CDS.1"/>
    <property type="gene ID" value="AVESA.00010b.r2.7CG0711730"/>
</dbReference>
<reference evidence="1" key="2">
    <citation type="submission" date="2025-09" db="UniProtKB">
        <authorList>
            <consortium name="EnsemblPlants"/>
        </authorList>
    </citation>
    <scope>IDENTIFICATION</scope>
</reference>
<organism evidence="1 2">
    <name type="scientific">Avena sativa</name>
    <name type="common">Oat</name>
    <dbReference type="NCBI Taxonomy" id="4498"/>
    <lineage>
        <taxon>Eukaryota</taxon>
        <taxon>Viridiplantae</taxon>
        <taxon>Streptophyta</taxon>
        <taxon>Embryophyta</taxon>
        <taxon>Tracheophyta</taxon>
        <taxon>Spermatophyta</taxon>
        <taxon>Magnoliopsida</taxon>
        <taxon>Liliopsida</taxon>
        <taxon>Poales</taxon>
        <taxon>Poaceae</taxon>
        <taxon>BOP clade</taxon>
        <taxon>Pooideae</taxon>
        <taxon>Poodae</taxon>
        <taxon>Poeae</taxon>
        <taxon>Poeae Chloroplast Group 1 (Aveneae type)</taxon>
        <taxon>Aveninae</taxon>
        <taxon>Avena</taxon>
    </lineage>
</organism>
<sequence length="185" mass="19544">MSMTMTIQRIALLLTLLPLLAAGDGGHAVSAPSELIRKTCAATYNFSGGVSYHFCVGALSADPAGASAKDTRELAVVAANLTATNVTSTVLVLADLVHNLGECLNIYREMSDRLAAALHEFRAGHDDAASEKLREAADLPDNCDILPFQGSAKKNPISKEDDDAYYLAHIAHAISMEVLHPGPNS</sequence>
<reference evidence="1" key="1">
    <citation type="submission" date="2021-05" db="EMBL/GenBank/DDBJ databases">
        <authorList>
            <person name="Scholz U."/>
            <person name="Mascher M."/>
            <person name="Fiebig A."/>
        </authorList>
    </citation>
    <scope>NUCLEOTIDE SEQUENCE [LARGE SCALE GENOMIC DNA]</scope>
</reference>
<evidence type="ECO:0000313" key="1">
    <source>
        <dbReference type="EnsemblPlants" id="AVESA.00010b.r2.7CG0711730.1.CDS.1"/>
    </source>
</evidence>
<dbReference type="Proteomes" id="UP001732700">
    <property type="component" value="Chromosome 7C"/>
</dbReference>
<accession>A0ACD6A9W3</accession>
<name>A0ACD6A9W3_AVESA</name>
<proteinExistence type="predicted"/>
<protein>
    <submittedName>
        <fullName evidence="1">Uncharacterized protein</fullName>
    </submittedName>
</protein>
<evidence type="ECO:0000313" key="2">
    <source>
        <dbReference type="Proteomes" id="UP001732700"/>
    </source>
</evidence>
<keyword evidence="2" id="KW-1185">Reference proteome</keyword>